<evidence type="ECO:0000313" key="3">
    <source>
        <dbReference type="Proteomes" id="UP001165065"/>
    </source>
</evidence>
<sequence length="74" mass="7868">MLTPKARDRETSGHRTATAAIVPEPPTARMYGTISATFIPVWKAGTVQENISGPATSALSTLAEDLEAADLQRE</sequence>
<dbReference type="EMBL" id="BRYA01000550">
    <property type="protein sequence ID" value="GMI22541.1"/>
    <property type="molecule type" value="Genomic_DNA"/>
</dbReference>
<dbReference type="AlphaFoldDB" id="A0A9W7FXJ0"/>
<comment type="caution">
    <text evidence="2">The sequence shown here is derived from an EMBL/GenBank/DDBJ whole genome shotgun (WGS) entry which is preliminary data.</text>
</comment>
<name>A0A9W7FXJ0_9STRA</name>
<gene>
    <name evidence="2" type="ORF">TrCOL_g9383</name>
</gene>
<reference evidence="3" key="1">
    <citation type="journal article" date="2023" name="Commun. Biol.">
        <title>Genome analysis of Parmales, the sister group of diatoms, reveals the evolutionary specialization of diatoms from phago-mixotrophs to photoautotrophs.</title>
        <authorList>
            <person name="Ban H."/>
            <person name="Sato S."/>
            <person name="Yoshikawa S."/>
            <person name="Yamada K."/>
            <person name="Nakamura Y."/>
            <person name="Ichinomiya M."/>
            <person name="Sato N."/>
            <person name="Blanc-Mathieu R."/>
            <person name="Endo H."/>
            <person name="Kuwata A."/>
            <person name="Ogata H."/>
        </authorList>
    </citation>
    <scope>NUCLEOTIDE SEQUENCE [LARGE SCALE GENOMIC DNA]</scope>
</reference>
<dbReference type="Proteomes" id="UP001165065">
    <property type="component" value="Unassembled WGS sequence"/>
</dbReference>
<organism evidence="2 3">
    <name type="scientific">Triparma columacea</name>
    <dbReference type="NCBI Taxonomy" id="722753"/>
    <lineage>
        <taxon>Eukaryota</taxon>
        <taxon>Sar</taxon>
        <taxon>Stramenopiles</taxon>
        <taxon>Ochrophyta</taxon>
        <taxon>Bolidophyceae</taxon>
        <taxon>Parmales</taxon>
        <taxon>Triparmaceae</taxon>
        <taxon>Triparma</taxon>
    </lineage>
</organism>
<accession>A0A9W7FXJ0</accession>
<protein>
    <submittedName>
        <fullName evidence="2">Uncharacterized protein</fullName>
    </submittedName>
</protein>
<feature type="region of interest" description="Disordered" evidence="1">
    <location>
        <begin position="1"/>
        <end position="24"/>
    </location>
</feature>
<proteinExistence type="predicted"/>
<evidence type="ECO:0000256" key="1">
    <source>
        <dbReference type="SAM" id="MobiDB-lite"/>
    </source>
</evidence>
<evidence type="ECO:0000313" key="2">
    <source>
        <dbReference type="EMBL" id="GMI22541.1"/>
    </source>
</evidence>
<keyword evidence="3" id="KW-1185">Reference proteome</keyword>
<feature type="compositionally biased region" description="Basic and acidic residues" evidence="1">
    <location>
        <begin position="1"/>
        <end position="13"/>
    </location>
</feature>